<keyword evidence="1" id="KW-0812">Transmembrane</keyword>
<dbReference type="SUPFAM" id="SSF53067">
    <property type="entry name" value="Actin-like ATPase domain"/>
    <property type="match status" value="1"/>
</dbReference>
<protein>
    <recommendedName>
        <fullName evidence="2">GspL periplasmic domain-containing protein</fullName>
    </recommendedName>
</protein>
<dbReference type="Pfam" id="PF12693">
    <property type="entry name" value="GspL_C"/>
    <property type="match status" value="1"/>
</dbReference>
<reference evidence="3" key="1">
    <citation type="submission" date="2019-01" db="EMBL/GenBank/DDBJ databases">
        <authorList>
            <consortium name="Genoscope - CEA"/>
            <person name="William W."/>
        </authorList>
    </citation>
    <scope>NUCLEOTIDE SEQUENCE</scope>
    <source>
        <strain evidence="3">CR-1</strain>
    </source>
</reference>
<dbReference type="Gene3D" id="3.30.420.380">
    <property type="match status" value="1"/>
</dbReference>
<keyword evidence="1" id="KW-1133">Transmembrane helix</keyword>
<dbReference type="InterPro" id="IPR025691">
    <property type="entry name" value="GspL_pp_dom"/>
</dbReference>
<accession>A0A484HIA5</accession>
<proteinExistence type="predicted"/>
<name>A0A484HIA5_9BACT</name>
<dbReference type="InterPro" id="IPR043129">
    <property type="entry name" value="ATPase_NBD"/>
</dbReference>
<feature type="domain" description="GspL periplasmic" evidence="2">
    <location>
        <begin position="320"/>
        <end position="473"/>
    </location>
</feature>
<evidence type="ECO:0000256" key="1">
    <source>
        <dbReference type="SAM" id="Phobius"/>
    </source>
</evidence>
<sequence>MRKKTLSLDVGRDAVSAVRTLESVKGKVIEAHDRTPFSGRGEFHDDMAEAVEKTLDAVYDKDCLCVASFPADMISYRNITIPFSDPGKIAKILPFELEPLVPFSVHDISIGFASAGSAGDGKKEIRLLTAFIENKALELFLAILKERRIEPKFLIPGAYPLTRRLAESDQNPENFIVADIRSQTAALSAALESRPAFIRTIPLSGPGEALAKNLCDGIRRTLFLMEDLFTRPCPMDGVFITGPGIDPSAGEGPDLERQMESFLKLPVKRTHIVLDENISFSKNAAPDWRPDLMDTALCMALCPEKSLRDINFRKGRFQMRRNWATHKKQIIATGIFAMVFAATVLFHFFMGVHADRKTIAHLDRQMADIFKGLFPRAGHVEDPAAAIQKRIEDKKKENLDAYENENRLRVVDMLNEISRLIPPGVDVRLSKFSSRGKDFQIVGNTDTFNAVDEIKSRLEKIAMVRNVTIQSAKTDKISKRVLFKLKADLAVKDRGRP</sequence>
<gene>
    <name evidence="3" type="ORF">EPICR_10056</name>
</gene>
<dbReference type="AlphaFoldDB" id="A0A484HIA5"/>
<feature type="transmembrane region" description="Helical" evidence="1">
    <location>
        <begin position="330"/>
        <end position="350"/>
    </location>
</feature>
<keyword evidence="1" id="KW-0472">Membrane</keyword>
<dbReference type="EMBL" id="CAACVI010000001">
    <property type="protein sequence ID" value="VEN72557.1"/>
    <property type="molecule type" value="Genomic_DNA"/>
</dbReference>
<evidence type="ECO:0000259" key="2">
    <source>
        <dbReference type="Pfam" id="PF12693"/>
    </source>
</evidence>
<evidence type="ECO:0000313" key="3">
    <source>
        <dbReference type="EMBL" id="VEN72557.1"/>
    </source>
</evidence>
<organism evidence="3">
    <name type="scientific">uncultured Desulfobacteraceae bacterium</name>
    <dbReference type="NCBI Taxonomy" id="218296"/>
    <lineage>
        <taxon>Bacteria</taxon>
        <taxon>Pseudomonadati</taxon>
        <taxon>Thermodesulfobacteriota</taxon>
        <taxon>Desulfobacteria</taxon>
        <taxon>Desulfobacterales</taxon>
        <taxon>Desulfobacteraceae</taxon>
        <taxon>environmental samples</taxon>
    </lineage>
</organism>